<evidence type="ECO:0000256" key="2">
    <source>
        <dbReference type="ARBA" id="ARBA00023242"/>
    </source>
</evidence>
<dbReference type="GO" id="GO:0000785">
    <property type="term" value="C:chromatin"/>
    <property type="evidence" value="ECO:0007669"/>
    <property type="project" value="TreeGrafter"/>
</dbReference>
<dbReference type="GO" id="GO:0034728">
    <property type="term" value="P:nucleosome organization"/>
    <property type="evidence" value="ECO:0007669"/>
    <property type="project" value="TreeGrafter"/>
</dbReference>
<accession>A0A7N0TB64</accession>
<dbReference type="Pfam" id="PF00176">
    <property type="entry name" value="SNF2-rel_dom"/>
    <property type="match status" value="1"/>
</dbReference>
<dbReference type="GO" id="GO:0016887">
    <property type="term" value="F:ATP hydrolysis activity"/>
    <property type="evidence" value="ECO:0007669"/>
    <property type="project" value="TreeGrafter"/>
</dbReference>
<dbReference type="GO" id="GO:0005524">
    <property type="term" value="F:ATP binding"/>
    <property type="evidence" value="ECO:0007669"/>
    <property type="project" value="InterPro"/>
</dbReference>
<feature type="domain" description="Helicase ATP-binding" evidence="3">
    <location>
        <begin position="1"/>
        <end position="91"/>
    </location>
</feature>
<protein>
    <recommendedName>
        <fullName evidence="3">Helicase ATP-binding domain-containing protein</fullName>
    </recommendedName>
</protein>
<keyword evidence="2" id="KW-0539">Nucleus</keyword>
<proteinExistence type="predicted"/>
<dbReference type="EnsemblPlants" id="Kaladp0030s0031.1.v1.1">
    <property type="protein sequence ID" value="Kaladp0030s0031.1.v1.1"/>
    <property type="gene ID" value="Kaladp0030s0031.v1.1"/>
</dbReference>
<dbReference type="InterPro" id="IPR000330">
    <property type="entry name" value="SNF2_N"/>
</dbReference>
<sequence>MFCLVYKHIITVISQQYEFFTEKKSVKTTKLNAPLTTYEVVSKDKANLSTIRWNYLLVDEAHRLKNSEAQLYTTLLEFFSENKLLITGTPL</sequence>
<comment type="subcellular location">
    <subcellularLocation>
        <location evidence="1">Nucleus</location>
    </subcellularLocation>
</comment>
<dbReference type="Gene3D" id="3.40.50.10810">
    <property type="entry name" value="Tandem AAA-ATPase domain"/>
    <property type="match status" value="1"/>
</dbReference>
<dbReference type="Gramene" id="Kaladp0030s0031.1.v1.1">
    <property type="protein sequence ID" value="Kaladp0030s0031.1.v1.1"/>
    <property type="gene ID" value="Kaladp0030s0031.v1.1"/>
</dbReference>
<dbReference type="InterPro" id="IPR027417">
    <property type="entry name" value="P-loop_NTPase"/>
</dbReference>
<dbReference type="PANTHER" id="PTHR45623">
    <property type="entry name" value="CHROMODOMAIN-HELICASE-DNA-BINDING PROTEIN 3-RELATED-RELATED"/>
    <property type="match status" value="1"/>
</dbReference>
<dbReference type="Proteomes" id="UP000594263">
    <property type="component" value="Unplaced"/>
</dbReference>
<evidence type="ECO:0000313" key="4">
    <source>
        <dbReference type="EnsemblPlants" id="Kaladp0030s0031.1.v1.1"/>
    </source>
</evidence>
<dbReference type="GO" id="GO:0042393">
    <property type="term" value="F:histone binding"/>
    <property type="evidence" value="ECO:0007669"/>
    <property type="project" value="TreeGrafter"/>
</dbReference>
<keyword evidence="5" id="KW-1185">Reference proteome</keyword>
<dbReference type="OMA" id="NLSTIRW"/>
<dbReference type="AlphaFoldDB" id="A0A7N0TB64"/>
<dbReference type="PANTHER" id="PTHR45623:SF14">
    <property type="entry name" value="CHROMODOMAIN-HELICASE-DNA-BINDING PROTEIN 1"/>
    <property type="match status" value="1"/>
</dbReference>
<dbReference type="GO" id="GO:0003682">
    <property type="term" value="F:chromatin binding"/>
    <property type="evidence" value="ECO:0007669"/>
    <property type="project" value="TreeGrafter"/>
</dbReference>
<dbReference type="PROSITE" id="PS51192">
    <property type="entry name" value="HELICASE_ATP_BIND_1"/>
    <property type="match status" value="1"/>
</dbReference>
<name>A0A7N0TB64_KALFE</name>
<dbReference type="GO" id="GO:0005634">
    <property type="term" value="C:nucleus"/>
    <property type="evidence" value="ECO:0007669"/>
    <property type="project" value="UniProtKB-SubCell"/>
</dbReference>
<dbReference type="GO" id="GO:0140658">
    <property type="term" value="F:ATP-dependent chromatin remodeler activity"/>
    <property type="evidence" value="ECO:0007669"/>
    <property type="project" value="TreeGrafter"/>
</dbReference>
<organism evidence="4 5">
    <name type="scientific">Kalanchoe fedtschenkoi</name>
    <name type="common">Lavender scallops</name>
    <name type="synonym">South American air plant</name>
    <dbReference type="NCBI Taxonomy" id="63787"/>
    <lineage>
        <taxon>Eukaryota</taxon>
        <taxon>Viridiplantae</taxon>
        <taxon>Streptophyta</taxon>
        <taxon>Embryophyta</taxon>
        <taxon>Tracheophyta</taxon>
        <taxon>Spermatophyta</taxon>
        <taxon>Magnoliopsida</taxon>
        <taxon>eudicotyledons</taxon>
        <taxon>Gunneridae</taxon>
        <taxon>Pentapetalae</taxon>
        <taxon>Saxifragales</taxon>
        <taxon>Crassulaceae</taxon>
        <taxon>Kalanchoe</taxon>
    </lineage>
</organism>
<evidence type="ECO:0000256" key="1">
    <source>
        <dbReference type="ARBA" id="ARBA00004123"/>
    </source>
</evidence>
<dbReference type="InterPro" id="IPR038718">
    <property type="entry name" value="SNF2-like_sf"/>
</dbReference>
<evidence type="ECO:0000259" key="3">
    <source>
        <dbReference type="PROSITE" id="PS51192"/>
    </source>
</evidence>
<evidence type="ECO:0000313" key="5">
    <source>
        <dbReference type="Proteomes" id="UP000594263"/>
    </source>
</evidence>
<dbReference type="InterPro" id="IPR014001">
    <property type="entry name" value="Helicase_ATP-bd"/>
</dbReference>
<dbReference type="SUPFAM" id="SSF52540">
    <property type="entry name" value="P-loop containing nucleoside triphosphate hydrolases"/>
    <property type="match status" value="1"/>
</dbReference>
<dbReference type="GO" id="GO:0003677">
    <property type="term" value="F:DNA binding"/>
    <property type="evidence" value="ECO:0007669"/>
    <property type="project" value="TreeGrafter"/>
</dbReference>
<reference evidence="4" key="1">
    <citation type="submission" date="2021-01" db="UniProtKB">
        <authorList>
            <consortium name="EnsemblPlants"/>
        </authorList>
    </citation>
    <scope>IDENTIFICATION</scope>
</reference>